<gene>
    <name evidence="1" type="ORF">SAMN04489812_4024</name>
</gene>
<evidence type="ECO:0000313" key="2">
    <source>
        <dbReference type="Proteomes" id="UP000199103"/>
    </source>
</evidence>
<proteinExistence type="predicted"/>
<dbReference type="EMBL" id="LT629772">
    <property type="protein sequence ID" value="SDT06974.1"/>
    <property type="molecule type" value="Genomic_DNA"/>
</dbReference>
<organism evidence="1 2">
    <name type="scientific">Microlunatus soli</name>
    <dbReference type="NCBI Taxonomy" id="630515"/>
    <lineage>
        <taxon>Bacteria</taxon>
        <taxon>Bacillati</taxon>
        <taxon>Actinomycetota</taxon>
        <taxon>Actinomycetes</taxon>
        <taxon>Propionibacteriales</taxon>
        <taxon>Propionibacteriaceae</taxon>
        <taxon>Microlunatus</taxon>
    </lineage>
</organism>
<dbReference type="Pfam" id="PF14078">
    <property type="entry name" value="DUF4259"/>
    <property type="match status" value="1"/>
</dbReference>
<dbReference type="STRING" id="630515.SAMN04489812_4024"/>
<sequence length="140" mass="15328">MGAWGTGPFDDDSAMDWAYGLDEADLSTRRRLIDDALRAAVSCDDYVEQPVAAEAIAAAAVVAQLWGGVVPEWSGPRFLVQGERLEIDEESAELAARALDRVVADGSEWRELWEEAGELDDARSMLCDLKSRLSRTRSAP</sequence>
<dbReference type="Proteomes" id="UP000199103">
    <property type="component" value="Chromosome I"/>
</dbReference>
<reference evidence="1 2" key="1">
    <citation type="submission" date="2016-10" db="EMBL/GenBank/DDBJ databases">
        <authorList>
            <person name="de Groot N.N."/>
        </authorList>
    </citation>
    <scope>NUCLEOTIDE SEQUENCE [LARGE SCALE GENOMIC DNA]</scope>
    <source>
        <strain evidence="1 2">DSM 21800</strain>
    </source>
</reference>
<accession>A0A1H1XCC2</accession>
<name>A0A1H1XCC2_9ACTN</name>
<dbReference type="AlphaFoldDB" id="A0A1H1XCC2"/>
<protein>
    <recommendedName>
        <fullName evidence="3">DUF4259 domain-containing protein</fullName>
    </recommendedName>
</protein>
<dbReference type="InterPro" id="IPR025355">
    <property type="entry name" value="DUF4259"/>
</dbReference>
<evidence type="ECO:0000313" key="1">
    <source>
        <dbReference type="EMBL" id="SDT06974.1"/>
    </source>
</evidence>
<keyword evidence="2" id="KW-1185">Reference proteome</keyword>
<evidence type="ECO:0008006" key="3">
    <source>
        <dbReference type="Google" id="ProtNLM"/>
    </source>
</evidence>